<dbReference type="Pfam" id="PF04961">
    <property type="entry name" value="FTCD_C"/>
    <property type="match status" value="1"/>
</dbReference>
<dbReference type="GO" id="GO:0016787">
    <property type="term" value="F:hydrolase activity"/>
    <property type="evidence" value="ECO:0007669"/>
    <property type="project" value="UniProtKB-KW"/>
</dbReference>
<dbReference type="STRING" id="370438.PTH_1184"/>
<proteinExistence type="predicted"/>
<reference evidence="3" key="1">
    <citation type="journal article" date="2008" name="Genome Res.">
        <title>The genome of Pelotomaculum thermopropionicum reveals niche-associated evolution in anaerobic microbiota.</title>
        <authorList>
            <person name="Kosaka T."/>
            <person name="Kato S."/>
            <person name="Shimoyama T."/>
            <person name="Ishii S."/>
            <person name="Abe T."/>
            <person name="Watanabe K."/>
        </authorList>
    </citation>
    <scope>NUCLEOTIDE SEQUENCE [LARGE SCALE GENOMIC DNA]</scope>
    <source>
        <strain evidence="3">DSM 13744 / JCM 10971 / SI</strain>
    </source>
</reference>
<protein>
    <submittedName>
        <fullName evidence="2">Methenyl tetrahydrofolate cyclohydrolase</fullName>
    </submittedName>
</protein>
<dbReference type="Proteomes" id="UP000006556">
    <property type="component" value="Chromosome"/>
</dbReference>
<feature type="domain" description="Cyclodeaminase/cyclohydrolase" evidence="1">
    <location>
        <begin position="8"/>
        <end position="187"/>
    </location>
</feature>
<sequence length="213" mass="22764">MSRFFDRSLREIIGAASSSAPTPGGGSVSAIVACLGVAMTAMVCNLTIGKEKYRAVEPQVREILETANGLIGRLEDLVDADMAVFNGFMSAYRMPRNNEEEKAARQAAVQEALKEATGVPLEIARACLDALKITCRLAAVGNKMAVSDAGVAALVLEAALKGALLNVDSNIPMIDEPEFKTRAAEEKDALILEAGRLKEAVMAIVRERMNNRL</sequence>
<keyword evidence="2" id="KW-0378">Hydrolase</keyword>
<gene>
    <name evidence="2" type="ordered locus">PTH_1184</name>
</gene>
<accession>A5D324</accession>
<dbReference type="AlphaFoldDB" id="A5D324"/>
<evidence type="ECO:0000313" key="3">
    <source>
        <dbReference type="Proteomes" id="UP000006556"/>
    </source>
</evidence>
<keyword evidence="3" id="KW-1185">Reference proteome</keyword>
<dbReference type="HOGENOM" id="CLU_088419_0_1_9"/>
<dbReference type="SUPFAM" id="SSF101262">
    <property type="entry name" value="Methenyltetrahydrofolate cyclohydrolase-like"/>
    <property type="match status" value="1"/>
</dbReference>
<organism evidence="2 3">
    <name type="scientific">Pelotomaculum thermopropionicum (strain DSM 13744 / JCM 10971 / SI)</name>
    <dbReference type="NCBI Taxonomy" id="370438"/>
    <lineage>
        <taxon>Bacteria</taxon>
        <taxon>Bacillati</taxon>
        <taxon>Bacillota</taxon>
        <taxon>Clostridia</taxon>
        <taxon>Eubacteriales</taxon>
        <taxon>Desulfotomaculaceae</taxon>
        <taxon>Pelotomaculum</taxon>
    </lineage>
</organism>
<name>A5D324_PELTS</name>
<dbReference type="EMBL" id="AP009389">
    <property type="protein sequence ID" value="BAF59365.1"/>
    <property type="molecule type" value="Genomic_DNA"/>
</dbReference>
<dbReference type="InterPro" id="IPR036178">
    <property type="entry name" value="Formintransfe-cycloase-like_sf"/>
</dbReference>
<dbReference type="InterPro" id="IPR007044">
    <property type="entry name" value="Cyclodeamin/CycHdrlase"/>
</dbReference>
<dbReference type="PROSITE" id="PS51257">
    <property type="entry name" value="PROKAR_LIPOPROTEIN"/>
    <property type="match status" value="1"/>
</dbReference>
<dbReference type="Gene3D" id="1.20.120.680">
    <property type="entry name" value="Formiminotetrahydrofolate cyclodeaminase monomer, up-and-down helical bundle"/>
    <property type="match status" value="1"/>
</dbReference>
<evidence type="ECO:0000313" key="2">
    <source>
        <dbReference type="EMBL" id="BAF59365.1"/>
    </source>
</evidence>
<dbReference type="eggNOG" id="COG3404">
    <property type="taxonomic scope" value="Bacteria"/>
</dbReference>
<dbReference type="KEGG" id="pth:PTH_1184"/>
<evidence type="ECO:0000259" key="1">
    <source>
        <dbReference type="Pfam" id="PF04961"/>
    </source>
</evidence>